<comment type="caution">
    <text evidence="3">The sequence shown here is derived from an EMBL/GenBank/DDBJ whole genome shotgun (WGS) entry which is preliminary data.</text>
</comment>
<protein>
    <recommendedName>
        <fullName evidence="2">Hypervirulence associated protein TUDOR domain-containing protein</fullName>
    </recommendedName>
</protein>
<evidence type="ECO:0000313" key="4">
    <source>
        <dbReference type="Proteomes" id="UP001303222"/>
    </source>
</evidence>
<name>A0AAN6SBF7_9PEZI</name>
<evidence type="ECO:0000313" key="3">
    <source>
        <dbReference type="EMBL" id="KAK3948092.1"/>
    </source>
</evidence>
<reference evidence="3" key="1">
    <citation type="journal article" date="2023" name="Mol. Phylogenet. Evol.">
        <title>Genome-scale phylogeny and comparative genomics of the fungal order Sordariales.</title>
        <authorList>
            <person name="Hensen N."/>
            <person name="Bonometti L."/>
            <person name="Westerberg I."/>
            <person name="Brannstrom I.O."/>
            <person name="Guillou S."/>
            <person name="Cros-Aarteil S."/>
            <person name="Calhoun S."/>
            <person name="Haridas S."/>
            <person name="Kuo A."/>
            <person name="Mondo S."/>
            <person name="Pangilinan J."/>
            <person name="Riley R."/>
            <person name="LaButti K."/>
            <person name="Andreopoulos B."/>
            <person name="Lipzen A."/>
            <person name="Chen C."/>
            <person name="Yan M."/>
            <person name="Daum C."/>
            <person name="Ng V."/>
            <person name="Clum A."/>
            <person name="Steindorff A."/>
            <person name="Ohm R.A."/>
            <person name="Martin F."/>
            <person name="Silar P."/>
            <person name="Natvig D.O."/>
            <person name="Lalanne C."/>
            <person name="Gautier V."/>
            <person name="Ament-Velasquez S.L."/>
            <person name="Kruys A."/>
            <person name="Hutchinson M.I."/>
            <person name="Powell A.J."/>
            <person name="Barry K."/>
            <person name="Miller A.N."/>
            <person name="Grigoriev I.V."/>
            <person name="Debuchy R."/>
            <person name="Gladieux P."/>
            <person name="Hiltunen Thoren M."/>
            <person name="Johannesson H."/>
        </authorList>
    </citation>
    <scope>NUCLEOTIDE SEQUENCE</scope>
    <source>
        <strain evidence="3">CBS 626.80</strain>
    </source>
</reference>
<proteinExistence type="predicted"/>
<dbReference type="Pfam" id="PF11160">
    <property type="entry name" value="Hva1_TUDOR"/>
    <property type="match status" value="1"/>
</dbReference>
<dbReference type="InterPro" id="IPR021331">
    <property type="entry name" value="Hva1_TUDOR"/>
</dbReference>
<evidence type="ECO:0000259" key="2">
    <source>
        <dbReference type="Pfam" id="PF11160"/>
    </source>
</evidence>
<dbReference type="Proteomes" id="UP001303222">
    <property type="component" value="Unassembled WGS sequence"/>
</dbReference>
<dbReference type="EMBL" id="MU859285">
    <property type="protein sequence ID" value="KAK3948092.1"/>
    <property type="molecule type" value="Genomic_DNA"/>
</dbReference>
<dbReference type="AlphaFoldDB" id="A0AAN6SBF7"/>
<keyword evidence="4" id="KW-1185">Reference proteome</keyword>
<accession>A0AAN6SBF7</accession>
<evidence type="ECO:0000256" key="1">
    <source>
        <dbReference type="SAM" id="MobiDB-lite"/>
    </source>
</evidence>
<feature type="domain" description="Hypervirulence associated protein TUDOR" evidence="2">
    <location>
        <begin position="7"/>
        <end position="55"/>
    </location>
</feature>
<gene>
    <name evidence="3" type="ORF">QBC32DRAFT_222737</name>
</gene>
<sequence>MVMYKTGQTVRYKPVGGPSSNTSESVGKIMDVLTEPGQQAGRNVNASPETPRYEVSLMLTMVDGVQIQNLNTGKSTTIYEANILGISR</sequence>
<organism evidence="3 4">
    <name type="scientific">Pseudoneurospora amorphoporcata</name>
    <dbReference type="NCBI Taxonomy" id="241081"/>
    <lineage>
        <taxon>Eukaryota</taxon>
        <taxon>Fungi</taxon>
        <taxon>Dikarya</taxon>
        <taxon>Ascomycota</taxon>
        <taxon>Pezizomycotina</taxon>
        <taxon>Sordariomycetes</taxon>
        <taxon>Sordariomycetidae</taxon>
        <taxon>Sordariales</taxon>
        <taxon>Sordariaceae</taxon>
        <taxon>Pseudoneurospora</taxon>
    </lineage>
</organism>
<reference evidence="3" key="2">
    <citation type="submission" date="2023-06" db="EMBL/GenBank/DDBJ databases">
        <authorList>
            <consortium name="Lawrence Berkeley National Laboratory"/>
            <person name="Mondo S.J."/>
            <person name="Hensen N."/>
            <person name="Bonometti L."/>
            <person name="Westerberg I."/>
            <person name="Brannstrom I.O."/>
            <person name="Guillou S."/>
            <person name="Cros-Aarteil S."/>
            <person name="Calhoun S."/>
            <person name="Haridas S."/>
            <person name="Kuo A."/>
            <person name="Pangilinan J."/>
            <person name="Riley R."/>
            <person name="Labutti K."/>
            <person name="Andreopoulos B."/>
            <person name="Lipzen A."/>
            <person name="Chen C."/>
            <person name="Yanf M."/>
            <person name="Daum C."/>
            <person name="Ng V."/>
            <person name="Clum A."/>
            <person name="Steindorff A."/>
            <person name="Ohm R."/>
            <person name="Martin F."/>
            <person name="Silar P."/>
            <person name="Natvig D."/>
            <person name="Lalanne C."/>
            <person name="Gautier V."/>
            <person name="Ament-Velasquez S.L."/>
            <person name="Kruys A."/>
            <person name="Hutchinson M.I."/>
            <person name="Powell A.J."/>
            <person name="Barry K."/>
            <person name="Miller A.N."/>
            <person name="Grigoriev I.V."/>
            <person name="Debuchy R."/>
            <person name="Gladieux P."/>
            <person name="Thoren M.H."/>
            <person name="Johannesson H."/>
        </authorList>
    </citation>
    <scope>NUCLEOTIDE SEQUENCE</scope>
    <source>
        <strain evidence="3">CBS 626.80</strain>
    </source>
</reference>
<feature type="region of interest" description="Disordered" evidence="1">
    <location>
        <begin position="1"/>
        <end position="25"/>
    </location>
</feature>